<dbReference type="AlphaFoldDB" id="A0A2K1IDS9"/>
<reference evidence="3 5" key="2">
    <citation type="journal article" date="2018" name="Plant J.">
        <title>The Physcomitrella patens chromosome-scale assembly reveals moss genome structure and evolution.</title>
        <authorList>
            <person name="Lang D."/>
            <person name="Ullrich K.K."/>
            <person name="Murat F."/>
            <person name="Fuchs J."/>
            <person name="Jenkins J."/>
            <person name="Haas F.B."/>
            <person name="Piednoel M."/>
            <person name="Gundlach H."/>
            <person name="Van Bel M."/>
            <person name="Meyberg R."/>
            <person name="Vives C."/>
            <person name="Morata J."/>
            <person name="Symeonidi A."/>
            <person name="Hiss M."/>
            <person name="Muchero W."/>
            <person name="Kamisugi Y."/>
            <person name="Saleh O."/>
            <person name="Blanc G."/>
            <person name="Decker E.L."/>
            <person name="van Gessel N."/>
            <person name="Grimwood J."/>
            <person name="Hayes R.D."/>
            <person name="Graham S.W."/>
            <person name="Gunter L.E."/>
            <person name="McDaniel S.F."/>
            <person name="Hoernstein S.N.W."/>
            <person name="Larsson A."/>
            <person name="Li F.W."/>
            <person name="Perroud P.F."/>
            <person name="Phillips J."/>
            <person name="Ranjan P."/>
            <person name="Rokshar D.S."/>
            <person name="Rothfels C.J."/>
            <person name="Schneider L."/>
            <person name="Shu S."/>
            <person name="Stevenson D.W."/>
            <person name="Thummler F."/>
            <person name="Tillich M."/>
            <person name="Villarreal Aguilar J.C."/>
            <person name="Widiez T."/>
            <person name="Wong G.K."/>
            <person name="Wymore A."/>
            <person name="Zhang Y."/>
            <person name="Zimmer A.D."/>
            <person name="Quatrano R.S."/>
            <person name="Mayer K.F.X."/>
            <person name="Goodstein D."/>
            <person name="Casacuberta J.M."/>
            <person name="Vandepoele K."/>
            <person name="Reski R."/>
            <person name="Cuming A.C."/>
            <person name="Tuskan G.A."/>
            <person name="Maumus F."/>
            <person name="Salse J."/>
            <person name="Schmutz J."/>
            <person name="Rensing S.A."/>
        </authorList>
    </citation>
    <scope>NUCLEOTIDE SEQUENCE [LARGE SCALE GENOMIC DNA]</scope>
    <source>
        <strain evidence="4 5">cv. Gransden 2004</strain>
    </source>
</reference>
<dbReference type="InterPro" id="IPR028565">
    <property type="entry name" value="MHD"/>
</dbReference>
<dbReference type="Gramene" id="Pp3c25_4850V3.1">
    <property type="protein sequence ID" value="Pp3c25_4850V3.1"/>
    <property type="gene ID" value="Pp3c25_4850"/>
</dbReference>
<feature type="region of interest" description="Disordered" evidence="1">
    <location>
        <begin position="225"/>
        <end position="250"/>
    </location>
</feature>
<sequence length="653" mass="69180">MACLALSLQPVNGADVLLQTREWFPPARAALATYSFRVTRLAYANNKHDPLDGLGPGLGDEALAASSGQVVVGKESKFRVVYRLVNTVYVLGITSADLDDDTNIFECAGTVNQAVSVLVAACKGVDVTADKISRKYTEVYMALDVVLHGVSAARLSTILATFHGESVNNMITSATEIENKARGADSWNQVKTHSLDRLSNVEVLSKITFDLPEETMAAGDEAAAATYGTPQSSGTGTSGSQQSDKSSSTQIEDPFAASDIIIDPEAELAGKFQKTKDAPTDVIAGLSDLTVPTLPPGGDSAESVKVAVAGFEGDYGGVAFEDESGGFGTAFEGLNGAFGGGLDASEFGATTSKSKDKELGGLGLLAGVTAHHQISQLTQPGTPVEPKVAAELSGIDPNAGDAVQKPAEITIPVLSLTEEINAEFEGLSLICVGLQGSLQLRTPLPKSKNDKDIEFSFSLNQVSSIKKAILRGAVTSSMGKGVFHVRTKPTEQPMTILKYRLQPQHTPVPLRFRVLTQQTDVTLSVMVQYVINPHLQGALKDVTFIVTLPFAPITLKSSPRAALDRTLKEVRWLIPSIEAASPPDWLRAQVPVDAKARSENDANGHEEPKIRVRVLFSCSGPTLSGLNIAPMKADSTDFIVGEHSFKAGQFLCS</sequence>
<evidence type="ECO:0000256" key="1">
    <source>
        <dbReference type="SAM" id="MobiDB-lite"/>
    </source>
</evidence>
<proteinExistence type="predicted"/>
<gene>
    <name evidence="4" type="primary">LOC112277474</name>
    <name evidence="3" type="ORF">PHYPA_029587</name>
</gene>
<dbReference type="GeneID" id="112277474"/>
<accession>A0A2K1IDS9</accession>
<dbReference type="SUPFAM" id="SSF49447">
    <property type="entry name" value="Second domain of Mu2 adaptin subunit (ap50) of ap2 adaptor"/>
    <property type="match status" value="1"/>
</dbReference>
<evidence type="ECO:0000313" key="3">
    <source>
        <dbReference type="EMBL" id="PNR27435.1"/>
    </source>
</evidence>
<dbReference type="OrthoDB" id="20621at2759"/>
<dbReference type="RefSeq" id="XP_024365622.1">
    <property type="nucleotide sequence ID" value="XM_024509854.2"/>
</dbReference>
<evidence type="ECO:0000313" key="4">
    <source>
        <dbReference type="EnsemblPlants" id="Pp3c25_4850V3.1"/>
    </source>
</evidence>
<dbReference type="EnsemblPlants" id="Pp3c25_4850V3.2">
    <property type="protein sequence ID" value="Pp3c25_4850V3.2"/>
    <property type="gene ID" value="Pp3c25_4850"/>
</dbReference>
<keyword evidence="5" id="KW-1185">Reference proteome</keyword>
<reference evidence="4" key="3">
    <citation type="submission" date="2020-12" db="UniProtKB">
        <authorList>
            <consortium name="EnsemblPlants"/>
        </authorList>
    </citation>
    <scope>IDENTIFICATION</scope>
</reference>
<dbReference type="OMA" id="QPTNGPD"/>
<dbReference type="EMBL" id="ABEU02000025">
    <property type="protein sequence ID" value="PNR27435.1"/>
    <property type="molecule type" value="Genomic_DNA"/>
</dbReference>
<dbReference type="EnsemblPlants" id="Pp3c25_4850V3.1">
    <property type="protein sequence ID" value="Pp3c25_4850V3.1"/>
    <property type="gene ID" value="Pp3c25_4850"/>
</dbReference>
<dbReference type="InterPro" id="IPR036168">
    <property type="entry name" value="AP2_Mu_C_sf"/>
</dbReference>
<evidence type="ECO:0000313" key="5">
    <source>
        <dbReference type="Proteomes" id="UP000006727"/>
    </source>
</evidence>
<organism evidence="3">
    <name type="scientific">Physcomitrium patens</name>
    <name type="common">Spreading-leaved earth moss</name>
    <name type="synonym">Physcomitrella patens</name>
    <dbReference type="NCBI Taxonomy" id="3218"/>
    <lineage>
        <taxon>Eukaryota</taxon>
        <taxon>Viridiplantae</taxon>
        <taxon>Streptophyta</taxon>
        <taxon>Embryophyta</taxon>
        <taxon>Bryophyta</taxon>
        <taxon>Bryophytina</taxon>
        <taxon>Bryopsida</taxon>
        <taxon>Funariidae</taxon>
        <taxon>Funariales</taxon>
        <taxon>Funariaceae</taxon>
        <taxon>Physcomitrium</taxon>
    </lineage>
</organism>
<dbReference type="Gramene" id="Pp3c25_4850V3.2">
    <property type="protein sequence ID" value="Pp3c25_4850V3.2"/>
    <property type="gene ID" value="Pp3c25_4850"/>
</dbReference>
<reference evidence="3 5" key="1">
    <citation type="journal article" date="2008" name="Science">
        <title>The Physcomitrella genome reveals evolutionary insights into the conquest of land by plants.</title>
        <authorList>
            <person name="Rensing S."/>
            <person name="Lang D."/>
            <person name="Zimmer A."/>
            <person name="Terry A."/>
            <person name="Salamov A."/>
            <person name="Shapiro H."/>
            <person name="Nishiyama T."/>
            <person name="Perroud P.-F."/>
            <person name="Lindquist E."/>
            <person name="Kamisugi Y."/>
            <person name="Tanahashi T."/>
            <person name="Sakakibara K."/>
            <person name="Fujita T."/>
            <person name="Oishi K."/>
            <person name="Shin-I T."/>
            <person name="Kuroki Y."/>
            <person name="Toyoda A."/>
            <person name="Suzuki Y."/>
            <person name="Hashimoto A."/>
            <person name="Yamaguchi K."/>
            <person name="Sugano A."/>
            <person name="Kohara Y."/>
            <person name="Fujiyama A."/>
            <person name="Anterola A."/>
            <person name="Aoki S."/>
            <person name="Ashton N."/>
            <person name="Barbazuk W.B."/>
            <person name="Barker E."/>
            <person name="Bennetzen J."/>
            <person name="Bezanilla M."/>
            <person name="Blankenship R."/>
            <person name="Cho S.H."/>
            <person name="Dutcher S."/>
            <person name="Estelle M."/>
            <person name="Fawcett J.A."/>
            <person name="Gundlach H."/>
            <person name="Hanada K."/>
            <person name="Heyl A."/>
            <person name="Hicks K.A."/>
            <person name="Hugh J."/>
            <person name="Lohr M."/>
            <person name="Mayer K."/>
            <person name="Melkozernov A."/>
            <person name="Murata T."/>
            <person name="Nelson D."/>
            <person name="Pils B."/>
            <person name="Prigge M."/>
            <person name="Reiss B."/>
            <person name="Renner T."/>
            <person name="Rombauts S."/>
            <person name="Rushton P."/>
            <person name="Sanderfoot A."/>
            <person name="Schween G."/>
            <person name="Shiu S.-H."/>
            <person name="Stueber K."/>
            <person name="Theodoulou F.L."/>
            <person name="Tu H."/>
            <person name="Van de Peer Y."/>
            <person name="Verrier P.J."/>
            <person name="Waters E."/>
            <person name="Wood A."/>
            <person name="Yang L."/>
            <person name="Cove D."/>
            <person name="Cuming A."/>
            <person name="Hasebe M."/>
            <person name="Lucas S."/>
            <person name="Mishler D.B."/>
            <person name="Reski R."/>
            <person name="Grigoriev I."/>
            <person name="Quatrano R.S."/>
            <person name="Boore J.L."/>
        </authorList>
    </citation>
    <scope>NUCLEOTIDE SEQUENCE [LARGE SCALE GENOMIC DNA]</scope>
    <source>
        <strain evidence="4 5">cv. Gransden 2004</strain>
    </source>
</reference>
<dbReference type="KEGG" id="ppp:112277474"/>
<evidence type="ECO:0000259" key="2">
    <source>
        <dbReference type="PROSITE" id="PS51072"/>
    </source>
</evidence>
<dbReference type="CDD" id="cd09257">
    <property type="entry name" value="AP_muniscins_like_MHD"/>
    <property type="match status" value="1"/>
</dbReference>
<dbReference type="Proteomes" id="UP000006727">
    <property type="component" value="Chromosome 25"/>
</dbReference>
<dbReference type="InterPro" id="IPR018808">
    <property type="entry name" value="Muniscin_C"/>
</dbReference>
<dbReference type="STRING" id="3218.A0A2K1IDS9"/>
<dbReference type="Pfam" id="PF10291">
    <property type="entry name" value="muHD"/>
    <property type="match status" value="1"/>
</dbReference>
<name>A0A2K1IDS9_PHYPA</name>
<dbReference type="PaxDb" id="3218-PP1S412_13V6.1"/>
<dbReference type="PANTHER" id="PTHR37769">
    <property type="entry name" value="OS08G0243900 PROTEIN"/>
    <property type="match status" value="1"/>
</dbReference>
<dbReference type="PANTHER" id="PTHR37769:SF1">
    <property type="entry name" value="OS08G0243900 PROTEIN"/>
    <property type="match status" value="1"/>
</dbReference>
<dbReference type="PROSITE" id="PS51072">
    <property type="entry name" value="MHD"/>
    <property type="match status" value="1"/>
</dbReference>
<protein>
    <recommendedName>
        <fullName evidence="2">MHD domain-containing protein</fullName>
    </recommendedName>
</protein>
<dbReference type="FunCoup" id="A0A2K1IDS9">
    <property type="interactions" value="2706"/>
</dbReference>
<feature type="domain" description="MHD" evidence="2">
    <location>
        <begin position="409"/>
        <end position="653"/>
    </location>
</feature>